<dbReference type="Proteomes" id="UP001595841">
    <property type="component" value="Unassembled WGS sequence"/>
</dbReference>
<sequence length="147" mass="16936">MPHPISYTSYRTSKKKLLKKLKPFARREFSMYINAIVADTRNIPLSDANQIKYLRSDEVVKMLEKIGEPLEPFGKPVTIGSSRLTRFDLSIKVPYLSGLVLRRNIIRIMMESRGLGFKDVRSKKILHSNEVMEFLRSIGEPVTQPAR</sequence>
<name>A0ABV8PJH2_9FLAO</name>
<comment type="caution">
    <text evidence="1">The sequence shown here is derived from an EMBL/GenBank/DDBJ whole genome shotgun (WGS) entry which is preliminary data.</text>
</comment>
<evidence type="ECO:0000313" key="1">
    <source>
        <dbReference type="EMBL" id="MFC4219031.1"/>
    </source>
</evidence>
<accession>A0ABV8PJH2</accession>
<organism evidence="1 2">
    <name type="scientific">Flagellimonas marina</name>
    <dbReference type="NCBI Taxonomy" id="1775168"/>
    <lineage>
        <taxon>Bacteria</taxon>
        <taxon>Pseudomonadati</taxon>
        <taxon>Bacteroidota</taxon>
        <taxon>Flavobacteriia</taxon>
        <taxon>Flavobacteriales</taxon>
        <taxon>Flavobacteriaceae</taxon>
        <taxon>Flagellimonas</taxon>
    </lineage>
</organism>
<evidence type="ECO:0000313" key="2">
    <source>
        <dbReference type="Proteomes" id="UP001595841"/>
    </source>
</evidence>
<proteinExistence type="predicted"/>
<dbReference type="RefSeq" id="WP_379762425.1">
    <property type="nucleotide sequence ID" value="NZ_JBHSCL010000003.1"/>
</dbReference>
<keyword evidence="2" id="KW-1185">Reference proteome</keyword>
<protein>
    <submittedName>
        <fullName evidence="1">Uncharacterized protein</fullName>
    </submittedName>
</protein>
<reference evidence="2" key="1">
    <citation type="journal article" date="2019" name="Int. J. Syst. Evol. Microbiol.">
        <title>The Global Catalogue of Microorganisms (GCM) 10K type strain sequencing project: providing services to taxonomists for standard genome sequencing and annotation.</title>
        <authorList>
            <consortium name="The Broad Institute Genomics Platform"/>
            <consortium name="The Broad Institute Genome Sequencing Center for Infectious Disease"/>
            <person name="Wu L."/>
            <person name="Ma J."/>
        </authorList>
    </citation>
    <scope>NUCLEOTIDE SEQUENCE [LARGE SCALE GENOMIC DNA]</scope>
    <source>
        <strain evidence="2">CGMCC 1.15774</strain>
    </source>
</reference>
<dbReference type="EMBL" id="JBHSCL010000003">
    <property type="protein sequence ID" value="MFC4219031.1"/>
    <property type="molecule type" value="Genomic_DNA"/>
</dbReference>
<gene>
    <name evidence="1" type="ORF">ACFOWS_02735</name>
</gene>